<dbReference type="EMBL" id="VZIZ01000018">
    <property type="protein sequence ID" value="KAF0568575.1"/>
    <property type="molecule type" value="Genomic_DNA"/>
</dbReference>
<dbReference type="Proteomes" id="UP000471465">
    <property type="component" value="Unassembled WGS sequence"/>
</dbReference>
<accession>A0A6N7BY23</accession>
<dbReference type="AlphaFoldDB" id="A0A6N7BY23"/>
<evidence type="ECO:0000313" key="2">
    <source>
        <dbReference type="Proteomes" id="UP000471465"/>
    </source>
</evidence>
<organism evidence="1 2">
    <name type="scientific">Psychrobacter nivimaris</name>
    <dbReference type="NCBI Taxonomy" id="281738"/>
    <lineage>
        <taxon>Bacteria</taxon>
        <taxon>Pseudomonadati</taxon>
        <taxon>Pseudomonadota</taxon>
        <taxon>Gammaproteobacteria</taxon>
        <taxon>Moraxellales</taxon>
        <taxon>Moraxellaceae</taxon>
        <taxon>Psychrobacter</taxon>
    </lineage>
</organism>
<gene>
    <name evidence="1" type="ORF">FQV37_781</name>
</gene>
<keyword evidence="2" id="KW-1185">Reference proteome</keyword>
<comment type="caution">
    <text evidence="1">The sequence shown here is derived from an EMBL/GenBank/DDBJ whole genome shotgun (WGS) entry which is preliminary data.</text>
</comment>
<proteinExistence type="predicted"/>
<reference evidence="1 2" key="1">
    <citation type="submission" date="2019-09" db="EMBL/GenBank/DDBJ databases">
        <title>Draft genome sequence of Psychrobacter nivimaris LAMA 639, in search for biotechnological relevant genes.</title>
        <authorList>
            <person name="Lima A.O.S."/>
            <person name="Staloch B.E.K."/>
            <person name="Freitas R.C."/>
            <person name="Niero H."/>
            <person name="Silva M.A.C."/>
        </authorList>
    </citation>
    <scope>NUCLEOTIDE SEQUENCE [LARGE SCALE GENOMIC DNA]</scope>
    <source>
        <strain evidence="1 2">LAMA 639</strain>
    </source>
</reference>
<evidence type="ECO:0000313" key="1">
    <source>
        <dbReference type="EMBL" id="KAF0568575.1"/>
    </source>
</evidence>
<name>A0A6N7BY23_9GAMM</name>
<protein>
    <submittedName>
        <fullName evidence="1">Uncharacterized protein</fullName>
    </submittedName>
</protein>
<sequence>MLSFSFQEKCVSLNETNIRERSHIAVEKVFDKMITNKWLIMIEWSICVVLQDTDDLIKKIF</sequence>